<keyword evidence="4" id="KW-1185">Reference proteome</keyword>
<name>A0ABR1JV14_9AGAR</name>
<organism evidence="3 4">
    <name type="scientific">Marasmiellus scandens</name>
    <dbReference type="NCBI Taxonomy" id="2682957"/>
    <lineage>
        <taxon>Eukaryota</taxon>
        <taxon>Fungi</taxon>
        <taxon>Dikarya</taxon>
        <taxon>Basidiomycota</taxon>
        <taxon>Agaricomycotina</taxon>
        <taxon>Agaricomycetes</taxon>
        <taxon>Agaricomycetidae</taxon>
        <taxon>Agaricales</taxon>
        <taxon>Marasmiineae</taxon>
        <taxon>Omphalotaceae</taxon>
        <taxon>Marasmiellus</taxon>
    </lineage>
</organism>
<feature type="chain" id="PRO_5045031524" evidence="1">
    <location>
        <begin position="25"/>
        <end position="327"/>
    </location>
</feature>
<dbReference type="EMBL" id="JBANRG010000004">
    <property type="protein sequence ID" value="KAK7467712.1"/>
    <property type="molecule type" value="Genomic_DNA"/>
</dbReference>
<protein>
    <submittedName>
        <fullName evidence="3">Uncharacterized protein</fullName>
    </submittedName>
</protein>
<comment type="caution">
    <text evidence="3">The sequence shown here is derived from an EMBL/GenBank/DDBJ whole genome shotgun (WGS) entry which is preliminary data.</text>
</comment>
<dbReference type="Proteomes" id="UP001498398">
    <property type="component" value="Unassembled WGS sequence"/>
</dbReference>
<evidence type="ECO:0000256" key="1">
    <source>
        <dbReference type="SAM" id="SignalP"/>
    </source>
</evidence>
<keyword evidence="1" id="KW-0732">Signal</keyword>
<dbReference type="EMBL" id="JBANRG010000023">
    <property type="protein sequence ID" value="KAK7455177.1"/>
    <property type="molecule type" value="Genomic_DNA"/>
</dbReference>
<evidence type="ECO:0000313" key="2">
    <source>
        <dbReference type="EMBL" id="KAK7455177.1"/>
    </source>
</evidence>
<evidence type="ECO:0000313" key="3">
    <source>
        <dbReference type="EMBL" id="KAK7467712.1"/>
    </source>
</evidence>
<reference evidence="3 4" key="1">
    <citation type="submission" date="2024-01" db="EMBL/GenBank/DDBJ databases">
        <title>A draft genome for the cacao thread blight pathogen Marasmiellus scandens.</title>
        <authorList>
            <person name="Baruah I.K."/>
            <person name="Leung J."/>
            <person name="Bukari Y."/>
            <person name="Amoako-Attah I."/>
            <person name="Meinhardt L.W."/>
            <person name="Bailey B.A."/>
            <person name="Cohen S.P."/>
        </authorList>
    </citation>
    <scope>NUCLEOTIDE SEQUENCE [LARGE SCALE GENOMIC DNA]</scope>
    <source>
        <strain evidence="3 4">GH-19</strain>
    </source>
</reference>
<evidence type="ECO:0000313" key="4">
    <source>
        <dbReference type="Proteomes" id="UP001498398"/>
    </source>
</evidence>
<accession>A0ABR1JV14</accession>
<sequence length="327" mass="37440">MDCIPTSGMFVVFTLDLVASVAHLENQELTTACKELEFSQKKFVAYVRIDTCNFPMPCFHYNPFDFHLVWQGHENLPFPIKARQVKSDMFFPILPNSYQPASCSDHRVIEPCQPLPWNDCYISSFVSIGVRCETEWTGTDSPQSPYQTTMEEEFRVAGQMASDNCIVYDEPIPEVPASPSGTSFVSDLSSTHEVKPIWTDEEPDMLSVRMADLLCGYYLPDERIIIQCSTDLSTVDTVNHPDELFKLLAKFYRLRDQLEASCKVRQIEEARRIDDAHYANYPAPESPADSEHQPKLSRKLLKRFRGTLGKLVKLSCLRRLDCRDKKT</sequence>
<proteinExistence type="predicted"/>
<feature type="signal peptide" evidence="1">
    <location>
        <begin position="1"/>
        <end position="24"/>
    </location>
</feature>
<gene>
    <name evidence="3" type="ORF">VKT23_004764</name>
    <name evidence="2" type="ORF">VKT23_011048</name>
</gene>